<proteinExistence type="predicted"/>
<protein>
    <submittedName>
        <fullName evidence="1">Uncharacterized protein</fullName>
    </submittedName>
</protein>
<sequence length="99" mass="11198">MSAESLTGFSVFPLQYTTLANASATVRAMIGKSPSPSAYHAKPWSSMTPHQQWDLLAATGLQHDDKVDNCKKGEEIKVEEWPWARYKNCRQYGKKQKTH</sequence>
<accession>A0A4Z1PET3</accession>
<dbReference type="EMBL" id="SNSC02000003">
    <property type="protein sequence ID" value="TID26019.1"/>
    <property type="molecule type" value="Genomic_DNA"/>
</dbReference>
<comment type="caution">
    <text evidence="1">The sequence shown here is derived from an EMBL/GenBank/DDBJ whole genome shotgun (WGS) entry which is preliminary data.</text>
</comment>
<dbReference type="AlphaFoldDB" id="A0A4Z1PET3"/>
<evidence type="ECO:0000313" key="2">
    <source>
        <dbReference type="Proteomes" id="UP000298493"/>
    </source>
</evidence>
<evidence type="ECO:0000313" key="1">
    <source>
        <dbReference type="EMBL" id="TID26019.1"/>
    </source>
</evidence>
<dbReference type="Proteomes" id="UP000298493">
    <property type="component" value="Unassembled WGS sequence"/>
</dbReference>
<reference evidence="1 2" key="1">
    <citation type="submission" date="2019-04" db="EMBL/GenBank/DDBJ databases">
        <title>High contiguity whole genome sequence and gene annotation resource for two Venturia nashicola isolates.</title>
        <authorList>
            <person name="Prokchorchik M."/>
            <person name="Won K."/>
            <person name="Lee Y."/>
            <person name="Choi E.D."/>
            <person name="Segonzac C."/>
            <person name="Sohn K.H."/>
        </authorList>
    </citation>
    <scope>NUCLEOTIDE SEQUENCE [LARGE SCALE GENOMIC DNA]</scope>
    <source>
        <strain evidence="1 2">PRI2</strain>
    </source>
</reference>
<gene>
    <name evidence="1" type="ORF">E6O75_ATG03882</name>
</gene>
<name>A0A4Z1PET3_9PEZI</name>
<organism evidence="1 2">
    <name type="scientific">Venturia nashicola</name>
    <dbReference type="NCBI Taxonomy" id="86259"/>
    <lineage>
        <taxon>Eukaryota</taxon>
        <taxon>Fungi</taxon>
        <taxon>Dikarya</taxon>
        <taxon>Ascomycota</taxon>
        <taxon>Pezizomycotina</taxon>
        <taxon>Dothideomycetes</taxon>
        <taxon>Pleosporomycetidae</taxon>
        <taxon>Venturiales</taxon>
        <taxon>Venturiaceae</taxon>
        <taxon>Venturia</taxon>
    </lineage>
</organism>
<keyword evidence="2" id="KW-1185">Reference proteome</keyword>